<keyword evidence="3" id="KW-0540">Nuclease</keyword>
<dbReference type="PANTHER" id="PTHR47963">
    <property type="entry name" value="DEAD-BOX ATP-DEPENDENT RNA HELICASE 47, MITOCHONDRIAL"/>
    <property type="match status" value="1"/>
</dbReference>
<protein>
    <submittedName>
        <fullName evidence="11">CRISPR-associated helicase Cas3</fullName>
    </submittedName>
</protein>
<name>A0ABW0I522_9BACT</name>
<dbReference type="InterPro" id="IPR050547">
    <property type="entry name" value="DEAD_box_RNA_helicases"/>
</dbReference>
<evidence type="ECO:0000259" key="10">
    <source>
        <dbReference type="PROSITE" id="PS51643"/>
    </source>
</evidence>
<evidence type="ECO:0000313" key="12">
    <source>
        <dbReference type="Proteomes" id="UP001596106"/>
    </source>
</evidence>
<evidence type="ECO:0000256" key="8">
    <source>
        <dbReference type="ARBA" id="ARBA00022840"/>
    </source>
</evidence>
<keyword evidence="8" id="KW-0067">ATP-binding</keyword>
<dbReference type="EMBL" id="JBHSMA010000001">
    <property type="protein sequence ID" value="MFC5407675.1"/>
    <property type="molecule type" value="Genomic_DNA"/>
</dbReference>
<evidence type="ECO:0000256" key="4">
    <source>
        <dbReference type="ARBA" id="ARBA00022723"/>
    </source>
</evidence>
<dbReference type="InterPro" id="IPR038257">
    <property type="entry name" value="CRISPR-assoc_Cas3_HD_sf"/>
</dbReference>
<proteinExistence type="inferred from homology"/>
<dbReference type="InterPro" id="IPR014001">
    <property type="entry name" value="Helicase_ATP-bd"/>
</dbReference>
<comment type="similarity">
    <text evidence="1">In the N-terminal section; belongs to the CRISPR-associated nuclease Cas3-HD family.</text>
</comment>
<evidence type="ECO:0000256" key="9">
    <source>
        <dbReference type="ARBA" id="ARBA00023118"/>
    </source>
</evidence>
<gene>
    <name evidence="11" type="primary">cas3</name>
    <name evidence="11" type="ORF">ACFPMF_00020</name>
</gene>
<dbReference type="Pfam" id="PF22590">
    <property type="entry name" value="Cas3-like_C_2"/>
    <property type="match status" value="1"/>
</dbReference>
<keyword evidence="7" id="KW-0347">Helicase</keyword>
<evidence type="ECO:0000256" key="7">
    <source>
        <dbReference type="ARBA" id="ARBA00022806"/>
    </source>
</evidence>
<dbReference type="InterPro" id="IPR006474">
    <property type="entry name" value="Helicase_Cas3_CRISPR-ass_core"/>
</dbReference>
<keyword evidence="5" id="KW-0547">Nucleotide-binding</keyword>
<dbReference type="Gene3D" id="1.10.3210.30">
    <property type="match status" value="1"/>
</dbReference>
<dbReference type="PROSITE" id="PS51643">
    <property type="entry name" value="HD_CAS3"/>
    <property type="match status" value="1"/>
</dbReference>
<keyword evidence="4" id="KW-0479">Metal-binding</keyword>
<accession>A0ABW0I522</accession>
<dbReference type="SMART" id="SM00487">
    <property type="entry name" value="DEXDc"/>
    <property type="match status" value="1"/>
</dbReference>
<comment type="caution">
    <text evidence="11">The sequence shown here is derived from an EMBL/GenBank/DDBJ whole genome shotgun (WGS) entry which is preliminary data.</text>
</comment>
<keyword evidence="12" id="KW-1185">Reference proteome</keyword>
<dbReference type="PANTHER" id="PTHR47963:SF9">
    <property type="entry name" value="CRISPR-ASSOCIATED ENDONUCLEASE_HELICASE CAS3"/>
    <property type="match status" value="1"/>
</dbReference>
<dbReference type="Gene3D" id="3.40.50.300">
    <property type="entry name" value="P-loop containing nucleotide triphosphate hydrolases"/>
    <property type="match status" value="2"/>
</dbReference>
<feature type="domain" description="HD Cas3-type" evidence="10">
    <location>
        <begin position="8"/>
        <end position="209"/>
    </location>
</feature>
<dbReference type="CDD" id="cd09641">
    <property type="entry name" value="Cas3''_I"/>
    <property type="match status" value="1"/>
</dbReference>
<evidence type="ECO:0000256" key="1">
    <source>
        <dbReference type="ARBA" id="ARBA00006847"/>
    </source>
</evidence>
<evidence type="ECO:0000256" key="2">
    <source>
        <dbReference type="ARBA" id="ARBA00009046"/>
    </source>
</evidence>
<dbReference type="RefSeq" id="WP_379840357.1">
    <property type="nucleotide sequence ID" value="NZ_JBHSMA010000001.1"/>
</dbReference>
<organism evidence="11 12">
    <name type="scientific">Larkinella bovis</name>
    <dbReference type="NCBI Taxonomy" id="683041"/>
    <lineage>
        <taxon>Bacteria</taxon>
        <taxon>Pseudomonadati</taxon>
        <taxon>Bacteroidota</taxon>
        <taxon>Cytophagia</taxon>
        <taxon>Cytophagales</taxon>
        <taxon>Spirosomataceae</taxon>
        <taxon>Larkinella</taxon>
    </lineage>
</organism>
<dbReference type="SUPFAM" id="SSF52540">
    <property type="entry name" value="P-loop containing nucleoside triphosphate hydrolases"/>
    <property type="match status" value="1"/>
</dbReference>
<dbReference type="InterPro" id="IPR027417">
    <property type="entry name" value="P-loop_NTPase"/>
</dbReference>
<evidence type="ECO:0000313" key="11">
    <source>
        <dbReference type="EMBL" id="MFC5407675.1"/>
    </source>
</evidence>
<sequence>MGTDLNFNSHPNKLLEVHIEGVLRKARKRTSMPLAEQAVLFHDLGKINPNFQDKLEPCKKVKPSAYSQHSYLSVLAFLNYVSINSAEFKRLMRAEDNMQLRIDILRMVAIIARHHGHLPDFDKILNSEPKDALVEFVRSLKEELPMSAFYQHRLSQTHQSFKLTDNKRLFDLTYFTEQKGVPEYWQQNALAYFMDTQFSFAALIEADKRDAGNNEIYFCDEQQLISKSKLEQSLAVRFQGFRPISALNQLRTQIKNAALVGLADGLAKGNRVFTLTAPTGSGKTYMLLALASAIQQQYPTMGIMYCLPFLSITEQVESICRELLNQSDKEEEPQSGVLSVNSKAINDRIEALQKELEDNPSNEKLQKLVQEIFSEQTFDHPFIITTFVQFFETLMSNRNATLLKLPNFSKRIFLIDEIQALPPRLYIFFTAWLDEFCRRFDSFAILSTATMPHFTINSKSEVPLLRKPDELFKQFILPHPLFDPVPFFAADTFNRYRINWLEPDPFTLDDLEGHLARQTESCLIILNTIRDSRDLYERLKDQRNVYLLNTHFLPVDRRTKIERIKQHLKLGEKVTLISTQLIEAGVDIDFPVVYRDLCPLPSLIQSAGRCNRNGELKNNQNESVLGQVYSFHLVGENGKASAEMIYRDEARQFLEFSRKYIHDGITENDLFSIQSQFFQFIAENLTVGQANKDLHLIECVNKAEFEKLGSFKLIEEREFGHEFRYFVPKDVTDNTYTRAVELAQLANDRSKSYGESRNYKSQLEQQLKRIADRTITLRVWDENDAPLAANQPEQFGIRVLADLSLYSFDEGLTHSSSANALL</sequence>
<dbReference type="Pfam" id="PF04851">
    <property type="entry name" value="ResIII"/>
    <property type="match status" value="1"/>
</dbReference>
<evidence type="ECO:0000256" key="5">
    <source>
        <dbReference type="ARBA" id="ARBA00022741"/>
    </source>
</evidence>
<evidence type="ECO:0000256" key="6">
    <source>
        <dbReference type="ARBA" id="ARBA00022801"/>
    </source>
</evidence>
<keyword evidence="6" id="KW-0378">Hydrolase</keyword>
<reference evidence="12" key="1">
    <citation type="journal article" date="2019" name="Int. J. Syst. Evol. Microbiol.">
        <title>The Global Catalogue of Microorganisms (GCM) 10K type strain sequencing project: providing services to taxonomists for standard genome sequencing and annotation.</title>
        <authorList>
            <consortium name="The Broad Institute Genomics Platform"/>
            <consortium name="The Broad Institute Genome Sequencing Center for Infectious Disease"/>
            <person name="Wu L."/>
            <person name="Ma J."/>
        </authorList>
    </citation>
    <scope>NUCLEOTIDE SEQUENCE [LARGE SCALE GENOMIC DNA]</scope>
    <source>
        <strain evidence="12">CCUG 55250</strain>
    </source>
</reference>
<dbReference type="InterPro" id="IPR054712">
    <property type="entry name" value="Cas3-like_dom"/>
</dbReference>
<dbReference type="Proteomes" id="UP001596106">
    <property type="component" value="Unassembled WGS sequence"/>
</dbReference>
<dbReference type="InterPro" id="IPR006483">
    <property type="entry name" value="CRISPR-assoc_Cas3_HD"/>
</dbReference>
<evidence type="ECO:0000256" key="3">
    <source>
        <dbReference type="ARBA" id="ARBA00022722"/>
    </source>
</evidence>
<dbReference type="NCBIfam" id="TIGR01596">
    <property type="entry name" value="cas3_HD"/>
    <property type="match status" value="1"/>
</dbReference>
<dbReference type="InterPro" id="IPR006935">
    <property type="entry name" value="Helicase/UvrB_N"/>
</dbReference>
<comment type="similarity">
    <text evidence="2">In the central section; belongs to the CRISPR-associated helicase Cas3 family.</text>
</comment>
<dbReference type="NCBIfam" id="TIGR01587">
    <property type="entry name" value="cas3_core"/>
    <property type="match status" value="1"/>
</dbReference>
<keyword evidence="9" id="KW-0051">Antiviral defense</keyword>